<evidence type="ECO:0000256" key="1">
    <source>
        <dbReference type="SAM" id="MobiDB-lite"/>
    </source>
</evidence>
<dbReference type="STRING" id="402596.SAMN04489844_0524"/>
<dbReference type="Gene3D" id="3.10.180.10">
    <property type="entry name" value="2,3-Dihydroxybiphenyl 1,2-Dioxygenase, domain 1"/>
    <property type="match status" value="1"/>
</dbReference>
<organism evidence="3 4">
    <name type="scientific">Nocardioides exalbidus</name>
    <dbReference type="NCBI Taxonomy" id="402596"/>
    <lineage>
        <taxon>Bacteria</taxon>
        <taxon>Bacillati</taxon>
        <taxon>Actinomycetota</taxon>
        <taxon>Actinomycetes</taxon>
        <taxon>Propionibacteriales</taxon>
        <taxon>Nocardioidaceae</taxon>
        <taxon>Nocardioides</taxon>
    </lineage>
</organism>
<dbReference type="EMBL" id="FNRT01000002">
    <property type="protein sequence ID" value="SEB55998.1"/>
    <property type="molecule type" value="Genomic_DNA"/>
</dbReference>
<sequence>MTSFVSHTTVDCHDAYALSEWWKGILGYVDVEDDPNEPGHEECMILDPGTGHSILFIEVPDEVLPAKRIHFDLRPREGSRDEEIERVRGLGATELADERGQYSPGTGWVVFADPEGNQFCILRSQAEVDAGPPPPSTPDGPRAISCGGRPRSARCSCCRASASRRAPTPASTRRRRGRAA</sequence>
<dbReference type="Pfam" id="PF18029">
    <property type="entry name" value="Glyoxalase_6"/>
    <property type="match status" value="1"/>
</dbReference>
<name>A0A1H4KD70_9ACTN</name>
<dbReference type="AlphaFoldDB" id="A0A1H4KD70"/>
<dbReference type="CDD" id="cd06587">
    <property type="entry name" value="VOC"/>
    <property type="match status" value="1"/>
</dbReference>
<evidence type="ECO:0000313" key="4">
    <source>
        <dbReference type="Proteomes" id="UP000198742"/>
    </source>
</evidence>
<proteinExistence type="predicted"/>
<dbReference type="Proteomes" id="UP000198742">
    <property type="component" value="Unassembled WGS sequence"/>
</dbReference>
<protein>
    <recommendedName>
        <fullName evidence="2">Glyoxalase-like domain-containing protein</fullName>
    </recommendedName>
</protein>
<keyword evidence="4" id="KW-1185">Reference proteome</keyword>
<dbReference type="PANTHER" id="PTHR35908:SF1">
    <property type="entry name" value="CONSERVED PROTEIN"/>
    <property type="match status" value="1"/>
</dbReference>
<feature type="compositionally biased region" description="Low complexity" evidence="1">
    <location>
        <begin position="139"/>
        <end position="171"/>
    </location>
</feature>
<feature type="region of interest" description="Disordered" evidence="1">
    <location>
        <begin position="127"/>
        <end position="180"/>
    </location>
</feature>
<dbReference type="InterPro" id="IPR041581">
    <property type="entry name" value="Glyoxalase_6"/>
</dbReference>
<dbReference type="SUPFAM" id="SSF54593">
    <property type="entry name" value="Glyoxalase/Bleomycin resistance protein/Dihydroxybiphenyl dioxygenase"/>
    <property type="match status" value="1"/>
</dbReference>
<dbReference type="RefSeq" id="WP_175539545.1">
    <property type="nucleotide sequence ID" value="NZ_FNRT01000002.1"/>
</dbReference>
<dbReference type="InterPro" id="IPR029068">
    <property type="entry name" value="Glyas_Bleomycin-R_OHBP_Dase"/>
</dbReference>
<gene>
    <name evidence="3" type="ORF">SAMN04489844_0524</name>
</gene>
<evidence type="ECO:0000313" key="3">
    <source>
        <dbReference type="EMBL" id="SEB55998.1"/>
    </source>
</evidence>
<reference evidence="4" key="1">
    <citation type="submission" date="2016-10" db="EMBL/GenBank/DDBJ databases">
        <authorList>
            <person name="Varghese N."/>
            <person name="Submissions S."/>
        </authorList>
    </citation>
    <scope>NUCLEOTIDE SEQUENCE [LARGE SCALE GENOMIC DNA]</scope>
    <source>
        <strain evidence="4">DSM 22017</strain>
    </source>
</reference>
<accession>A0A1H4KD70</accession>
<dbReference type="PANTHER" id="PTHR35908">
    <property type="entry name" value="HYPOTHETICAL FUSION PROTEIN"/>
    <property type="match status" value="1"/>
</dbReference>
<feature type="domain" description="Glyoxalase-like" evidence="2">
    <location>
        <begin position="8"/>
        <end position="122"/>
    </location>
</feature>
<evidence type="ECO:0000259" key="2">
    <source>
        <dbReference type="Pfam" id="PF18029"/>
    </source>
</evidence>